<organism evidence="2 3">
    <name type="scientific">Streptomyces spirodelae</name>
    <dbReference type="NCBI Taxonomy" id="2812904"/>
    <lineage>
        <taxon>Bacteria</taxon>
        <taxon>Bacillati</taxon>
        <taxon>Actinomycetota</taxon>
        <taxon>Actinomycetes</taxon>
        <taxon>Kitasatosporales</taxon>
        <taxon>Streptomycetaceae</taxon>
        <taxon>Streptomyces</taxon>
    </lineage>
</organism>
<feature type="transmembrane region" description="Helical" evidence="1">
    <location>
        <begin position="20"/>
        <end position="39"/>
    </location>
</feature>
<evidence type="ECO:0000256" key="1">
    <source>
        <dbReference type="SAM" id="Phobius"/>
    </source>
</evidence>
<sequence>MSVDVSVDIQPPSLREATLLTALTLGCVVTGVVVQRLAGRTSRRSRTRR</sequence>
<proteinExistence type="predicted"/>
<dbReference type="EMBL" id="JAFFZN010000032">
    <property type="protein sequence ID" value="MBO8189248.1"/>
    <property type="molecule type" value="Genomic_DNA"/>
</dbReference>
<evidence type="ECO:0000313" key="2">
    <source>
        <dbReference type="EMBL" id="MBO8189248.1"/>
    </source>
</evidence>
<dbReference type="RefSeq" id="WP_209268015.1">
    <property type="nucleotide sequence ID" value="NZ_JAFFZN010000032.1"/>
</dbReference>
<protein>
    <submittedName>
        <fullName evidence="2">Uncharacterized protein</fullName>
    </submittedName>
</protein>
<evidence type="ECO:0000313" key="3">
    <source>
        <dbReference type="Proteomes" id="UP001518976"/>
    </source>
</evidence>
<accession>A0ABS3X1J2</accession>
<keyword evidence="1" id="KW-1133">Transmembrane helix</keyword>
<reference evidence="2 3" key="1">
    <citation type="submission" date="2021-02" db="EMBL/GenBank/DDBJ databases">
        <title>Streptomyces spirodelae sp. nov., isolated from duckweed.</title>
        <authorList>
            <person name="Saimee Y."/>
            <person name="Duangmal K."/>
        </authorList>
    </citation>
    <scope>NUCLEOTIDE SEQUENCE [LARGE SCALE GENOMIC DNA]</scope>
    <source>
        <strain evidence="2 3">DW4-2</strain>
    </source>
</reference>
<keyword evidence="3" id="KW-1185">Reference proteome</keyword>
<comment type="caution">
    <text evidence="2">The sequence shown here is derived from an EMBL/GenBank/DDBJ whole genome shotgun (WGS) entry which is preliminary data.</text>
</comment>
<name>A0ABS3X1J2_9ACTN</name>
<keyword evidence="1" id="KW-0812">Transmembrane</keyword>
<gene>
    <name evidence="2" type="ORF">JW592_27910</name>
</gene>
<keyword evidence="1" id="KW-0472">Membrane</keyword>
<dbReference type="Proteomes" id="UP001518976">
    <property type="component" value="Unassembled WGS sequence"/>
</dbReference>